<proteinExistence type="predicted"/>
<dbReference type="EMBL" id="DXAN01000023">
    <property type="protein sequence ID" value="HJA08896.1"/>
    <property type="molecule type" value="Genomic_DNA"/>
</dbReference>
<gene>
    <name evidence="1" type="ORF">H9962_06880</name>
</gene>
<evidence type="ECO:0000313" key="1">
    <source>
        <dbReference type="EMBL" id="HJA08896.1"/>
    </source>
</evidence>
<dbReference type="AlphaFoldDB" id="A0A9D2KLN0"/>
<organism evidence="1 2">
    <name type="scientific">Candidatus Mailhella merdigallinarum</name>
    <dbReference type="NCBI Taxonomy" id="2838658"/>
    <lineage>
        <taxon>Bacteria</taxon>
        <taxon>Pseudomonadati</taxon>
        <taxon>Thermodesulfobacteriota</taxon>
        <taxon>Desulfovibrionia</taxon>
        <taxon>Desulfovibrionales</taxon>
        <taxon>Desulfovibrionaceae</taxon>
        <taxon>Mailhella</taxon>
    </lineage>
</organism>
<reference evidence="1" key="1">
    <citation type="journal article" date="2021" name="PeerJ">
        <title>Extensive microbial diversity within the chicken gut microbiome revealed by metagenomics and culture.</title>
        <authorList>
            <person name="Gilroy R."/>
            <person name="Ravi A."/>
            <person name="Getino M."/>
            <person name="Pursley I."/>
            <person name="Horton D.L."/>
            <person name="Alikhan N.F."/>
            <person name="Baker D."/>
            <person name="Gharbi K."/>
            <person name="Hall N."/>
            <person name="Watson M."/>
            <person name="Adriaenssens E.M."/>
            <person name="Foster-Nyarko E."/>
            <person name="Jarju S."/>
            <person name="Secka A."/>
            <person name="Antonio M."/>
            <person name="Oren A."/>
            <person name="Chaudhuri R.R."/>
            <person name="La Ragione R."/>
            <person name="Hildebrand F."/>
            <person name="Pallen M.J."/>
        </authorList>
    </citation>
    <scope>NUCLEOTIDE SEQUENCE</scope>
    <source>
        <strain evidence="1">CHK186-16707</strain>
    </source>
</reference>
<accession>A0A9D2KLN0</accession>
<name>A0A9D2KLN0_9BACT</name>
<protein>
    <submittedName>
        <fullName evidence="1">Uncharacterized protein</fullName>
    </submittedName>
</protein>
<sequence>MADLSLLDRDEPDNTIDSVASILAWMEGMTLNVRGAAHLPAQAWDGQAALLGLLRETLTEAGKDVTRLRRHTDD</sequence>
<evidence type="ECO:0000313" key="2">
    <source>
        <dbReference type="Proteomes" id="UP000824225"/>
    </source>
</evidence>
<comment type="caution">
    <text evidence="1">The sequence shown here is derived from an EMBL/GenBank/DDBJ whole genome shotgun (WGS) entry which is preliminary data.</text>
</comment>
<dbReference type="Proteomes" id="UP000824225">
    <property type="component" value="Unassembled WGS sequence"/>
</dbReference>
<reference evidence="1" key="2">
    <citation type="submission" date="2021-04" db="EMBL/GenBank/DDBJ databases">
        <authorList>
            <person name="Gilroy R."/>
        </authorList>
    </citation>
    <scope>NUCLEOTIDE SEQUENCE</scope>
    <source>
        <strain evidence="1">CHK186-16707</strain>
    </source>
</reference>